<dbReference type="GO" id="GO:0016740">
    <property type="term" value="F:transferase activity"/>
    <property type="evidence" value="ECO:0007669"/>
    <property type="project" value="UniProtKB-KW"/>
</dbReference>
<organism evidence="2 3">
    <name type="scientific">Dyadobacter flavalbus</name>
    <dbReference type="NCBI Taxonomy" id="2579942"/>
    <lineage>
        <taxon>Bacteria</taxon>
        <taxon>Pseudomonadati</taxon>
        <taxon>Bacteroidota</taxon>
        <taxon>Cytophagia</taxon>
        <taxon>Cytophagales</taxon>
        <taxon>Spirosomataceae</taxon>
        <taxon>Dyadobacter</taxon>
    </lineage>
</organism>
<keyword evidence="3" id="KW-1185">Reference proteome</keyword>
<dbReference type="EMBL" id="VBSN01000076">
    <property type="protein sequence ID" value="KAA6430380.1"/>
    <property type="molecule type" value="Genomic_DNA"/>
</dbReference>
<dbReference type="Proteomes" id="UP000323994">
    <property type="component" value="Unassembled WGS sequence"/>
</dbReference>
<reference evidence="2 3" key="1">
    <citation type="submission" date="2019-05" db="EMBL/GenBank/DDBJ databases">
        <authorList>
            <person name="Qu J.-H."/>
        </authorList>
    </citation>
    <scope>NUCLEOTIDE SEQUENCE [LARGE SCALE GENOMIC DNA]</scope>
    <source>
        <strain evidence="2 3">NS28</strain>
    </source>
</reference>
<protein>
    <submittedName>
        <fullName evidence="2">GNAT family N-acetyltransferase</fullName>
    </submittedName>
</protein>
<evidence type="ECO:0000259" key="1">
    <source>
        <dbReference type="Pfam" id="PF13480"/>
    </source>
</evidence>
<dbReference type="InterPro" id="IPR016181">
    <property type="entry name" value="Acyl_CoA_acyltransferase"/>
</dbReference>
<name>A0A5M8Q6E4_9BACT</name>
<dbReference type="InterPro" id="IPR038740">
    <property type="entry name" value="BioF2-like_GNAT_dom"/>
</dbReference>
<dbReference type="Gene3D" id="3.40.630.30">
    <property type="match status" value="1"/>
</dbReference>
<dbReference type="SUPFAM" id="SSF55729">
    <property type="entry name" value="Acyl-CoA N-acyltransferases (Nat)"/>
    <property type="match status" value="1"/>
</dbReference>
<gene>
    <name evidence="2" type="ORF">FEM33_25590</name>
</gene>
<evidence type="ECO:0000313" key="2">
    <source>
        <dbReference type="EMBL" id="KAA6430380.1"/>
    </source>
</evidence>
<comment type="caution">
    <text evidence="2">The sequence shown here is derived from an EMBL/GenBank/DDBJ whole genome shotgun (WGS) entry which is preliminary data.</text>
</comment>
<accession>A0A5M8Q6E4</accession>
<keyword evidence="2" id="KW-0808">Transferase</keyword>
<evidence type="ECO:0000313" key="3">
    <source>
        <dbReference type="Proteomes" id="UP000323994"/>
    </source>
</evidence>
<dbReference type="AlphaFoldDB" id="A0A5M8Q6E4"/>
<sequence length="273" mass="31113">MLFRQNAEHAAAVFHCTRDPEDNWYSPLAAPFGGIQSDGKCNENEITFLLNCIKKWVNLFSGKKMTIKTAPSAYDLKMHIFYHNCYMNAGFIPESTYSSHFIPVSPVPFCNRIAAAERRRLRKAVDAKFISGPDSTVSYETAYEFIQECRLQKGYAVSVPLLQMQLLLNVFPDHFQIFTVKDTDRIIALSLTVRVNERVLYNFLPADLCSYRQFSPTVLLLETIYRFCQEKQISMLDLGISADGNGIHKPSLSRFKQNVGGEACVKITYSQKF</sequence>
<feature type="domain" description="BioF2-like acetyltransferase" evidence="1">
    <location>
        <begin position="163"/>
        <end position="243"/>
    </location>
</feature>
<proteinExistence type="predicted"/>
<dbReference type="Pfam" id="PF13480">
    <property type="entry name" value="Acetyltransf_6"/>
    <property type="match status" value="1"/>
</dbReference>